<dbReference type="EMBL" id="CP068047">
    <property type="protein sequence ID" value="QQR36430.1"/>
    <property type="molecule type" value="Genomic_DNA"/>
</dbReference>
<accession>A0ABX7C188</accession>
<sequence>MTRALALAVALTLVSPALAQEDGVTPLLRVYIDAPYFYDIVANVGDASDPRAHALTLTLAGKEVGEMRIVYDCETGDYTEEVVIPWTGRSELFLGSALMAYHELYC</sequence>
<protein>
    <submittedName>
        <fullName evidence="2">Uncharacterized protein</fullName>
    </submittedName>
</protein>
<organism evidence="2 3">
    <name type="scientific">Devosia oryziradicis</name>
    <dbReference type="NCBI Taxonomy" id="2801335"/>
    <lineage>
        <taxon>Bacteria</taxon>
        <taxon>Pseudomonadati</taxon>
        <taxon>Pseudomonadota</taxon>
        <taxon>Alphaproteobacteria</taxon>
        <taxon>Hyphomicrobiales</taxon>
        <taxon>Devosiaceae</taxon>
        <taxon>Devosia</taxon>
    </lineage>
</organism>
<dbReference type="RefSeq" id="WP_201658107.1">
    <property type="nucleotide sequence ID" value="NZ_CP068047.1"/>
</dbReference>
<feature type="signal peptide" evidence="1">
    <location>
        <begin position="1"/>
        <end position="19"/>
    </location>
</feature>
<reference evidence="2 3" key="1">
    <citation type="submission" date="2021-01" db="EMBL/GenBank/DDBJ databases">
        <title>Genome seq and assembly of Devosia sp. G19.</title>
        <authorList>
            <person name="Chhetri G."/>
        </authorList>
    </citation>
    <scope>NUCLEOTIDE SEQUENCE [LARGE SCALE GENOMIC DNA]</scope>
    <source>
        <strain evidence="2 3">G19</strain>
    </source>
</reference>
<evidence type="ECO:0000313" key="2">
    <source>
        <dbReference type="EMBL" id="QQR36430.1"/>
    </source>
</evidence>
<evidence type="ECO:0000256" key="1">
    <source>
        <dbReference type="SAM" id="SignalP"/>
    </source>
</evidence>
<dbReference type="Proteomes" id="UP000595460">
    <property type="component" value="Chromosome"/>
</dbReference>
<feature type="chain" id="PRO_5046484112" evidence="1">
    <location>
        <begin position="20"/>
        <end position="106"/>
    </location>
</feature>
<keyword evidence="1" id="KW-0732">Signal</keyword>
<evidence type="ECO:0000313" key="3">
    <source>
        <dbReference type="Proteomes" id="UP000595460"/>
    </source>
</evidence>
<proteinExistence type="predicted"/>
<keyword evidence="3" id="KW-1185">Reference proteome</keyword>
<name>A0ABX7C188_9HYPH</name>
<gene>
    <name evidence="2" type="ORF">JI749_01980</name>
</gene>